<organism evidence="11 12">
    <name type="scientific">Capsaspora owczarzaki (strain ATCC 30864)</name>
    <dbReference type="NCBI Taxonomy" id="595528"/>
    <lineage>
        <taxon>Eukaryota</taxon>
        <taxon>Filasterea</taxon>
        <taxon>Capsaspora</taxon>
    </lineage>
</organism>
<comment type="subcellular location">
    <subcellularLocation>
        <location evidence="2">Mitochondrion matrix</location>
    </subcellularLocation>
</comment>
<evidence type="ECO:0000313" key="11">
    <source>
        <dbReference type="EMBL" id="KJE91448.1"/>
    </source>
</evidence>
<evidence type="ECO:0000256" key="9">
    <source>
        <dbReference type="RuleBase" id="RU365014"/>
    </source>
</evidence>
<keyword evidence="8" id="KW-0496">Mitochondrion</keyword>
<evidence type="ECO:0000256" key="2">
    <source>
        <dbReference type="ARBA" id="ARBA00004305"/>
    </source>
</evidence>
<name>A0A0D2WML6_CAPO3</name>
<dbReference type="PANTHER" id="PTHR43380:SF1">
    <property type="entry name" value="2-OXOISOVALERATE DEHYDROGENASE SUBUNIT ALPHA, MITOCHONDRIAL"/>
    <property type="match status" value="1"/>
</dbReference>
<keyword evidence="9" id="KW-0786">Thiamine pyrophosphate</keyword>
<dbReference type="PhylomeDB" id="A0A0D2WML6"/>
<evidence type="ECO:0000313" key="12">
    <source>
        <dbReference type="Proteomes" id="UP000008743"/>
    </source>
</evidence>
<comment type="cofactor">
    <cofactor evidence="1 9">
        <name>thiamine diphosphate</name>
        <dbReference type="ChEBI" id="CHEBI:58937"/>
    </cofactor>
</comment>
<evidence type="ECO:0000256" key="7">
    <source>
        <dbReference type="ARBA" id="ARBA00023002"/>
    </source>
</evidence>
<evidence type="ECO:0000256" key="4">
    <source>
        <dbReference type="ARBA" id="ARBA00022723"/>
    </source>
</evidence>
<protein>
    <recommendedName>
        <fullName evidence="9">2-oxoisovalerate dehydrogenase subunit alpha</fullName>
        <ecNumber evidence="9">1.2.4.4</ecNumber>
    </recommendedName>
    <alternativeName>
        <fullName evidence="9">Branched-chain alpha-keto acid dehydrogenase E1 component alpha chain</fullName>
    </alternativeName>
</protein>
<dbReference type="CDD" id="cd02000">
    <property type="entry name" value="TPP_E1_PDC_ADC_BCADC"/>
    <property type="match status" value="1"/>
</dbReference>
<keyword evidence="5" id="KW-0809">Transit peptide</keyword>
<proteinExistence type="inferred from homology"/>
<evidence type="ECO:0000259" key="10">
    <source>
        <dbReference type="Pfam" id="PF00676"/>
    </source>
</evidence>
<dbReference type="eggNOG" id="KOG1182">
    <property type="taxonomic scope" value="Eukaryota"/>
</dbReference>
<dbReference type="Proteomes" id="UP000008743">
    <property type="component" value="Unassembled WGS sequence"/>
</dbReference>
<reference evidence="12" key="1">
    <citation type="submission" date="2011-02" db="EMBL/GenBank/DDBJ databases">
        <title>The Genome Sequence of Capsaspora owczarzaki ATCC 30864.</title>
        <authorList>
            <person name="Russ C."/>
            <person name="Cuomo C."/>
            <person name="Burger G."/>
            <person name="Gray M.W."/>
            <person name="Holland P.W.H."/>
            <person name="King N."/>
            <person name="Lang F.B.F."/>
            <person name="Roger A.J."/>
            <person name="Ruiz-Trillo I."/>
            <person name="Young S.K."/>
            <person name="Zeng Q."/>
            <person name="Gargeya S."/>
            <person name="Alvarado L."/>
            <person name="Berlin A."/>
            <person name="Chapman S.B."/>
            <person name="Chen Z."/>
            <person name="Freedman E."/>
            <person name="Gellesch M."/>
            <person name="Goldberg J."/>
            <person name="Griggs A."/>
            <person name="Gujja S."/>
            <person name="Heilman E."/>
            <person name="Heiman D."/>
            <person name="Howarth C."/>
            <person name="Mehta T."/>
            <person name="Neiman D."/>
            <person name="Pearson M."/>
            <person name="Roberts A."/>
            <person name="Saif S."/>
            <person name="Shea T."/>
            <person name="Shenoy N."/>
            <person name="Sisk P."/>
            <person name="Stolte C."/>
            <person name="Sykes S."/>
            <person name="White J."/>
            <person name="Yandava C."/>
            <person name="Haas B."/>
            <person name="Nusbaum C."/>
            <person name="Birren B."/>
        </authorList>
    </citation>
    <scope>NUCLEOTIDE SEQUENCE</scope>
    <source>
        <strain evidence="12">ATCC 30864</strain>
    </source>
</reference>
<gene>
    <name evidence="11" type="ORF">CAOG_002581</name>
</gene>
<dbReference type="AlphaFoldDB" id="A0A0D2WML6"/>
<dbReference type="STRING" id="595528.A0A0D2WML6"/>
<dbReference type="Pfam" id="PF00676">
    <property type="entry name" value="E1_dh"/>
    <property type="match status" value="1"/>
</dbReference>
<sequence length="478" mass="53016">MLQASRSKHSVFLFHPMFNQLIRTLPAVASRCVVARASARSMHAVSAAALAGKPQINASAAAVTATTATVVKGKTPAEGPEMTLYPGATAPFTDKLEFLRNGTDRGPIPCYRIMDRTGTILDGSQDPNFDTATLEKMYVTMSRLNVMDGILYESQRQGRISFYMTNYGEEATHIGSAAALDDRDMVFGQYREAGVLMWRGFTLDEFMNQCYSNSKDPGKGRQMPVHYGSKRLNFQTISSPLATQMPQAAGAAYAFKRAGNGLAVICYFGEGAASEGDAHAAFNIASTTDAPCIFFCRNNGYAISTPTRDQYRGDGIASRGAGYGIDTIRVDGNDVFAVYNATKAARKFAVEQNRPVLIEAMTYRVGHHSTSDDSSAYRQATEVNRWVKEDHPITRLRLYMEKKGLWDEAREQALKKEARAQVLDHFQKAETELKPAIKHLFTDVFDTVPLHLQRQQEEMRAHIAKYPADYPTQLYEKD</sequence>
<dbReference type="FunFam" id="3.40.50.970:FF:000015">
    <property type="entry name" value="2-oxoisovalerate dehydrogenase subunit alpha"/>
    <property type="match status" value="1"/>
</dbReference>
<dbReference type="InterPro" id="IPR029061">
    <property type="entry name" value="THDP-binding"/>
</dbReference>
<comment type="similarity">
    <text evidence="3 9">Belongs to the BCKDHA family.</text>
</comment>
<dbReference type="PANTHER" id="PTHR43380">
    <property type="entry name" value="2-OXOISOVALERATE DEHYDROGENASE SUBUNIT ALPHA, MITOCHONDRIAL"/>
    <property type="match status" value="1"/>
</dbReference>
<accession>A0A0D2WML6</accession>
<dbReference type="GO" id="GO:0003863">
    <property type="term" value="F:branched-chain 2-oxo acid dehydrogenase activity"/>
    <property type="evidence" value="ECO:0007669"/>
    <property type="project" value="UniProtKB-EC"/>
</dbReference>
<comment type="catalytic activity">
    <reaction evidence="9">
        <text>N(6)-[(R)-lipoyl]-L-lysyl-[protein] + 3-methyl-2-oxobutanoate + H(+) = N(6)-[(R)-S(8)-2-methylpropanoyldihydrolipoyl]-L-lysyl-[protein] + CO2</text>
        <dbReference type="Rhea" id="RHEA:13457"/>
        <dbReference type="Rhea" id="RHEA-COMP:10474"/>
        <dbReference type="Rhea" id="RHEA-COMP:10497"/>
        <dbReference type="ChEBI" id="CHEBI:11851"/>
        <dbReference type="ChEBI" id="CHEBI:15378"/>
        <dbReference type="ChEBI" id="CHEBI:16526"/>
        <dbReference type="ChEBI" id="CHEBI:83099"/>
        <dbReference type="ChEBI" id="CHEBI:83142"/>
        <dbReference type="EC" id="1.2.4.4"/>
    </reaction>
</comment>
<dbReference type="GO" id="GO:0005759">
    <property type="term" value="C:mitochondrial matrix"/>
    <property type="evidence" value="ECO:0007669"/>
    <property type="project" value="UniProtKB-SubCell"/>
</dbReference>
<keyword evidence="7 9" id="KW-0560">Oxidoreductase</keyword>
<keyword evidence="12" id="KW-1185">Reference proteome</keyword>
<dbReference type="EC" id="1.2.4.4" evidence="9"/>
<dbReference type="EMBL" id="KE346362">
    <property type="protein sequence ID" value="KJE91448.1"/>
    <property type="molecule type" value="Genomic_DNA"/>
</dbReference>
<evidence type="ECO:0000256" key="1">
    <source>
        <dbReference type="ARBA" id="ARBA00001964"/>
    </source>
</evidence>
<comment type="function">
    <text evidence="9">The branched-chain alpha-keto dehydrogenase complex catalyzes the overall conversion of alpha-keto acids to acyl-CoA and CO(2). It contains multiple copies of three enzymatic components: branched-chain alpha-keto acid decarboxylase (E1), lipoamide acyltransferase (E2) and lipoamide dehydrogenase (E3).</text>
</comment>
<keyword evidence="4" id="KW-0479">Metal-binding</keyword>
<dbReference type="InterPro" id="IPR001017">
    <property type="entry name" value="DH_E1"/>
</dbReference>
<feature type="domain" description="Dehydrogenase E1 component" evidence="10">
    <location>
        <begin position="141"/>
        <end position="437"/>
    </location>
</feature>
<evidence type="ECO:0000256" key="5">
    <source>
        <dbReference type="ARBA" id="ARBA00022946"/>
    </source>
</evidence>
<evidence type="ECO:0000256" key="8">
    <source>
        <dbReference type="ARBA" id="ARBA00023128"/>
    </source>
</evidence>
<dbReference type="InParanoid" id="A0A0D2WML6"/>
<keyword evidence="6" id="KW-0630">Potassium</keyword>
<dbReference type="SUPFAM" id="SSF52518">
    <property type="entry name" value="Thiamin diphosphate-binding fold (THDP-binding)"/>
    <property type="match status" value="1"/>
</dbReference>
<dbReference type="InterPro" id="IPR050771">
    <property type="entry name" value="Alpha-ketoacid_DH_E1_comp"/>
</dbReference>
<dbReference type="OrthoDB" id="3845at2759"/>
<evidence type="ECO:0000256" key="3">
    <source>
        <dbReference type="ARBA" id="ARBA00008646"/>
    </source>
</evidence>
<dbReference type="GO" id="GO:0046872">
    <property type="term" value="F:metal ion binding"/>
    <property type="evidence" value="ECO:0007669"/>
    <property type="project" value="UniProtKB-KW"/>
</dbReference>
<dbReference type="GO" id="GO:0009083">
    <property type="term" value="P:branched-chain amino acid catabolic process"/>
    <property type="evidence" value="ECO:0007669"/>
    <property type="project" value="TreeGrafter"/>
</dbReference>
<evidence type="ECO:0000256" key="6">
    <source>
        <dbReference type="ARBA" id="ARBA00022958"/>
    </source>
</evidence>
<dbReference type="Gene3D" id="3.40.50.970">
    <property type="match status" value="1"/>
</dbReference>